<sequence length="497" mass="53456">MTVNLDPSRAPEAELKRAALDALIKSKPGDAQRKKSSVIDAQRDKRGDAMVILASRSLASWLEDTTFVSQLLERFNLAGTSVSEPGKIHVLSAAVDEVPRFDRRRNFYASSEGLSILCGRLGNDLPSPWSEEEVKAGAQPCLEFRLPQVSYTGPLDVDIPLANTVFSNGRSHTLFASLWEANGAQGLRLVEKVEKTRQRIFTEQTSSEKRLLSKGIVACPLVPLTNPRKITAGLGNILRKIDINGESAPASRELEAIIPLLLEQRQKQFGQNDDPLAAGPVGVWALIMPATFARDYPQSDFLEPLNWKEYNPSDESRLAGNTVNVMGRLLAGGCQLRKILSGGGGWGSKQGLLSLDSQTSLAAGEQQDLEDFIKSFHGNRDSAGGIVAPGSYVQFFVEPAALPGQDSKPYFPWSCYAQSSPTLALGTSGAAPIPPQDGLAEAWPALFGAVSSQGIYLSRPDSAGNLDTVASKLDAPCSYTISTTSGFSIPSEGPREQ</sequence>
<dbReference type="Proteomes" id="UP000078237">
    <property type="component" value="Unassembled WGS sequence"/>
</dbReference>
<dbReference type="AlphaFoldDB" id="A0A175VR55"/>
<dbReference type="EMBL" id="LCTW02000401">
    <property type="protein sequence ID" value="KXX73977.1"/>
    <property type="molecule type" value="Genomic_DNA"/>
</dbReference>
<organism evidence="1 2">
    <name type="scientific">Madurella mycetomatis</name>
    <dbReference type="NCBI Taxonomy" id="100816"/>
    <lineage>
        <taxon>Eukaryota</taxon>
        <taxon>Fungi</taxon>
        <taxon>Dikarya</taxon>
        <taxon>Ascomycota</taxon>
        <taxon>Pezizomycotina</taxon>
        <taxon>Sordariomycetes</taxon>
        <taxon>Sordariomycetidae</taxon>
        <taxon>Sordariales</taxon>
        <taxon>Sordariales incertae sedis</taxon>
        <taxon>Madurella</taxon>
    </lineage>
</organism>
<evidence type="ECO:0000313" key="2">
    <source>
        <dbReference type="Proteomes" id="UP000078237"/>
    </source>
</evidence>
<accession>A0A175VR55</accession>
<dbReference type="STRING" id="100816.A0A175VR55"/>
<evidence type="ECO:0000313" key="1">
    <source>
        <dbReference type="EMBL" id="KXX73977.1"/>
    </source>
</evidence>
<keyword evidence="2" id="KW-1185">Reference proteome</keyword>
<reference evidence="1 2" key="1">
    <citation type="journal article" date="2016" name="Genome Announc.">
        <title>Genome Sequence of Madurella mycetomatis mm55, Isolated from a Human Mycetoma Case in Sudan.</title>
        <authorList>
            <person name="Smit S."/>
            <person name="Derks M.F."/>
            <person name="Bervoets S."/>
            <person name="Fahal A."/>
            <person name="van Leeuwen W."/>
            <person name="van Belkum A."/>
            <person name="van de Sande W.W."/>
        </authorList>
    </citation>
    <scope>NUCLEOTIDE SEQUENCE [LARGE SCALE GENOMIC DNA]</scope>
    <source>
        <strain evidence="2">mm55</strain>
    </source>
</reference>
<dbReference type="VEuPathDB" id="FungiDB:MMYC01_208753"/>
<dbReference type="OrthoDB" id="1744869at2759"/>
<protein>
    <submittedName>
        <fullName evidence="1">Uncharacterized protein</fullName>
    </submittedName>
</protein>
<proteinExistence type="predicted"/>
<name>A0A175VR55_9PEZI</name>
<comment type="caution">
    <text evidence="1">The sequence shown here is derived from an EMBL/GenBank/DDBJ whole genome shotgun (WGS) entry which is preliminary data.</text>
</comment>
<gene>
    <name evidence="1" type="ORF">MMYC01_208753</name>
</gene>